<evidence type="ECO:0000313" key="4">
    <source>
        <dbReference type="EMBL" id="KAA2255650.1"/>
    </source>
</evidence>
<feature type="transmembrane region" description="Helical" evidence="3">
    <location>
        <begin position="248"/>
        <end position="268"/>
    </location>
</feature>
<keyword evidence="5" id="KW-1185">Reference proteome</keyword>
<feature type="transmembrane region" description="Helical" evidence="3">
    <location>
        <begin position="34"/>
        <end position="55"/>
    </location>
</feature>
<feature type="transmembrane region" description="Helical" evidence="3">
    <location>
        <begin position="280"/>
        <end position="301"/>
    </location>
</feature>
<dbReference type="InterPro" id="IPR023365">
    <property type="entry name" value="Sortase_dom-sf"/>
</dbReference>
<reference evidence="4 5" key="2">
    <citation type="submission" date="2019-09" db="EMBL/GenBank/DDBJ databases">
        <authorList>
            <person name="Jin C."/>
        </authorList>
    </citation>
    <scope>NUCLEOTIDE SEQUENCE [LARGE SCALE GENOMIC DNA]</scope>
    <source>
        <strain evidence="4 5">AN110305</strain>
    </source>
</reference>
<dbReference type="AlphaFoldDB" id="A0A5B2WXM4"/>
<reference evidence="4 5" key="1">
    <citation type="submission" date="2019-09" db="EMBL/GenBank/DDBJ databases">
        <title>Goodfellowia gen. nov., a new genus of the Pseudonocardineae related to Actinoalloteichus, containing Goodfellowia coeruleoviolacea gen. nov., comb. nov. gen. nov., comb. nov.</title>
        <authorList>
            <person name="Labeda D."/>
        </authorList>
    </citation>
    <scope>NUCLEOTIDE SEQUENCE [LARGE SCALE GENOMIC DNA]</scope>
    <source>
        <strain evidence="4 5">AN110305</strain>
    </source>
</reference>
<accession>A0A5B2WXM4</accession>
<dbReference type="InterPro" id="IPR005754">
    <property type="entry name" value="Sortase"/>
</dbReference>
<comment type="caution">
    <text evidence="4">The sequence shown here is derived from an EMBL/GenBank/DDBJ whole genome shotgun (WGS) entry which is preliminary data.</text>
</comment>
<dbReference type="GO" id="GO:0016787">
    <property type="term" value="F:hydrolase activity"/>
    <property type="evidence" value="ECO:0007669"/>
    <property type="project" value="UniProtKB-KW"/>
</dbReference>
<keyword evidence="3" id="KW-1133">Transmembrane helix</keyword>
<evidence type="ECO:0000256" key="3">
    <source>
        <dbReference type="SAM" id="Phobius"/>
    </source>
</evidence>
<proteinExistence type="predicted"/>
<dbReference type="Proteomes" id="UP000323454">
    <property type="component" value="Unassembled WGS sequence"/>
</dbReference>
<sequence>MIAILTTPEVDAEPATEVPPVGPPRRPLPFEVALIVRVLAVLSLLCLGFVGYLLLLSPIQQDRAQGVLYAKARESLADVTMPIGGTIEPGSPVAVLDIPGLRLTQVVVEGTTGTQLQLGPGHRRTSPLPGQPGVSVLMGRAATFGAPFREITKLHEGDEITVTTGQGRFSFRVDGVRREGDRTVPLPAGGSRIVLVSVEGGGALDLGIGPDRTVFVDATLTGQAASAGVVPTAALPEEAPLRADPAGLLPLVLWLQAALLAVIGFVWARLRWGRWETWLVGMPVLLAVAWQVYTAVAAAALPNLL</sequence>
<dbReference type="Gene3D" id="2.40.260.10">
    <property type="entry name" value="Sortase"/>
    <property type="match status" value="1"/>
</dbReference>
<evidence type="ECO:0000256" key="2">
    <source>
        <dbReference type="SAM" id="MobiDB-lite"/>
    </source>
</evidence>
<dbReference type="Pfam" id="PF04203">
    <property type="entry name" value="Sortase"/>
    <property type="match status" value="1"/>
</dbReference>
<evidence type="ECO:0000256" key="1">
    <source>
        <dbReference type="ARBA" id="ARBA00022801"/>
    </source>
</evidence>
<name>A0A5B2WXM4_9PSEU</name>
<organism evidence="4 5">
    <name type="scientific">Solihabitans fulvus</name>
    <dbReference type="NCBI Taxonomy" id="1892852"/>
    <lineage>
        <taxon>Bacteria</taxon>
        <taxon>Bacillati</taxon>
        <taxon>Actinomycetota</taxon>
        <taxon>Actinomycetes</taxon>
        <taxon>Pseudonocardiales</taxon>
        <taxon>Pseudonocardiaceae</taxon>
        <taxon>Solihabitans</taxon>
    </lineage>
</organism>
<keyword evidence="1" id="KW-0378">Hydrolase</keyword>
<dbReference type="SUPFAM" id="SSF63817">
    <property type="entry name" value="Sortase"/>
    <property type="match status" value="1"/>
</dbReference>
<dbReference type="OrthoDB" id="5242879at2"/>
<dbReference type="RefSeq" id="WP_149852825.1">
    <property type="nucleotide sequence ID" value="NZ_VUOB01000055.1"/>
</dbReference>
<keyword evidence="3" id="KW-0812">Transmembrane</keyword>
<gene>
    <name evidence="4" type="ORF">F0L68_28050</name>
</gene>
<feature type="region of interest" description="Disordered" evidence="2">
    <location>
        <begin position="1"/>
        <end position="20"/>
    </location>
</feature>
<protein>
    <submittedName>
        <fullName evidence="4">Sortase</fullName>
    </submittedName>
</protein>
<dbReference type="EMBL" id="VUOB01000055">
    <property type="protein sequence ID" value="KAA2255650.1"/>
    <property type="molecule type" value="Genomic_DNA"/>
</dbReference>
<keyword evidence="3" id="KW-0472">Membrane</keyword>
<evidence type="ECO:0000313" key="5">
    <source>
        <dbReference type="Proteomes" id="UP000323454"/>
    </source>
</evidence>